<proteinExistence type="predicted"/>
<comment type="caution">
    <text evidence="2">The sequence shown here is derived from an EMBL/GenBank/DDBJ whole genome shotgun (WGS) entry which is preliminary data.</text>
</comment>
<feature type="chain" id="PRO_5044011053" evidence="1">
    <location>
        <begin position="23"/>
        <end position="126"/>
    </location>
</feature>
<dbReference type="EMBL" id="BLXT01000945">
    <property type="protein sequence ID" value="GFN81805.1"/>
    <property type="molecule type" value="Genomic_DNA"/>
</dbReference>
<dbReference type="Proteomes" id="UP000735302">
    <property type="component" value="Unassembled WGS sequence"/>
</dbReference>
<gene>
    <name evidence="2" type="ORF">PoB_000831100</name>
</gene>
<protein>
    <submittedName>
        <fullName evidence="2">Uncharacterized protein</fullName>
    </submittedName>
</protein>
<sequence>MRFFSSWFLYICSLSTTESSQAFRLPQARAPVAGLEPLARESSLHIVERIRYSLRYERLESEEGHDLYKLDNAIYPHVPCRGHIVSGTSRSFPPWPSSVISSCNTSVIPWLFIRLGLHLLLFPGGL</sequence>
<reference evidence="2 3" key="1">
    <citation type="journal article" date="2021" name="Elife">
        <title>Chloroplast acquisition without the gene transfer in kleptoplastic sea slugs, Plakobranchus ocellatus.</title>
        <authorList>
            <person name="Maeda T."/>
            <person name="Takahashi S."/>
            <person name="Yoshida T."/>
            <person name="Shimamura S."/>
            <person name="Takaki Y."/>
            <person name="Nagai Y."/>
            <person name="Toyoda A."/>
            <person name="Suzuki Y."/>
            <person name="Arimoto A."/>
            <person name="Ishii H."/>
            <person name="Satoh N."/>
            <person name="Nishiyama T."/>
            <person name="Hasebe M."/>
            <person name="Maruyama T."/>
            <person name="Minagawa J."/>
            <person name="Obokata J."/>
            <person name="Shigenobu S."/>
        </authorList>
    </citation>
    <scope>NUCLEOTIDE SEQUENCE [LARGE SCALE GENOMIC DNA]</scope>
</reference>
<evidence type="ECO:0000313" key="3">
    <source>
        <dbReference type="Proteomes" id="UP000735302"/>
    </source>
</evidence>
<name>A0AAV3YHG0_9GAST</name>
<keyword evidence="3" id="KW-1185">Reference proteome</keyword>
<organism evidence="2 3">
    <name type="scientific">Plakobranchus ocellatus</name>
    <dbReference type="NCBI Taxonomy" id="259542"/>
    <lineage>
        <taxon>Eukaryota</taxon>
        <taxon>Metazoa</taxon>
        <taxon>Spiralia</taxon>
        <taxon>Lophotrochozoa</taxon>
        <taxon>Mollusca</taxon>
        <taxon>Gastropoda</taxon>
        <taxon>Heterobranchia</taxon>
        <taxon>Euthyneura</taxon>
        <taxon>Panpulmonata</taxon>
        <taxon>Sacoglossa</taxon>
        <taxon>Placobranchoidea</taxon>
        <taxon>Plakobranchidae</taxon>
        <taxon>Plakobranchus</taxon>
    </lineage>
</organism>
<evidence type="ECO:0000313" key="2">
    <source>
        <dbReference type="EMBL" id="GFN81805.1"/>
    </source>
</evidence>
<feature type="signal peptide" evidence="1">
    <location>
        <begin position="1"/>
        <end position="22"/>
    </location>
</feature>
<keyword evidence="1" id="KW-0732">Signal</keyword>
<evidence type="ECO:0000256" key="1">
    <source>
        <dbReference type="SAM" id="SignalP"/>
    </source>
</evidence>
<dbReference type="AlphaFoldDB" id="A0AAV3YHG0"/>
<accession>A0AAV3YHG0</accession>